<dbReference type="Gene3D" id="3.30.160.670">
    <property type="match status" value="1"/>
</dbReference>
<name>A0A7C9F7F9_9BACT</name>
<feature type="domain" description="DUF4136" evidence="2">
    <location>
        <begin position="26"/>
        <end position="193"/>
    </location>
</feature>
<evidence type="ECO:0000313" key="3">
    <source>
        <dbReference type="EMBL" id="MPR32544.1"/>
    </source>
</evidence>
<sequence>MKPLKKTLLILLAFVTTPLLAQRYTVTSDRDMSAPFDNYKSYSWAKHVTTTNSLAYALNDAIIKSKIQDAVAHEMKSRNFTMNQSNPDVLVNYRVFDKPVSVKDADGYFHDAKYWGTDEVRNNALGTLPISSSTYDNDNEYYFDKGTVMVQIVDAKKGVVVWQGYASGLTDGNSFDRDPDHIAQAVRLIFDKYDLALNQ</sequence>
<dbReference type="EMBL" id="WHLY01000002">
    <property type="protein sequence ID" value="MPR32544.1"/>
    <property type="molecule type" value="Genomic_DNA"/>
</dbReference>
<keyword evidence="4" id="KW-1185">Reference proteome</keyword>
<dbReference type="InterPro" id="IPR025411">
    <property type="entry name" value="DUF4136"/>
</dbReference>
<evidence type="ECO:0000256" key="1">
    <source>
        <dbReference type="SAM" id="SignalP"/>
    </source>
</evidence>
<evidence type="ECO:0000259" key="2">
    <source>
        <dbReference type="Pfam" id="PF13590"/>
    </source>
</evidence>
<organism evidence="3 4">
    <name type="scientific">Salmonirosea aquatica</name>
    <dbReference type="NCBI Taxonomy" id="2654236"/>
    <lineage>
        <taxon>Bacteria</taxon>
        <taxon>Pseudomonadati</taxon>
        <taxon>Bacteroidota</taxon>
        <taxon>Cytophagia</taxon>
        <taxon>Cytophagales</taxon>
        <taxon>Spirosomataceae</taxon>
        <taxon>Salmonirosea</taxon>
    </lineage>
</organism>
<reference evidence="3 4" key="1">
    <citation type="submission" date="2019-10" db="EMBL/GenBank/DDBJ databases">
        <title>Draft Genome Sequence of Cytophagaceae sp. SJW1-29.</title>
        <authorList>
            <person name="Choi A."/>
        </authorList>
    </citation>
    <scope>NUCLEOTIDE SEQUENCE [LARGE SCALE GENOMIC DNA]</scope>
    <source>
        <strain evidence="3 4">SJW1-29</strain>
    </source>
</reference>
<feature type="chain" id="PRO_5029010207" evidence="1">
    <location>
        <begin position="22"/>
        <end position="199"/>
    </location>
</feature>
<dbReference type="Pfam" id="PF13590">
    <property type="entry name" value="DUF4136"/>
    <property type="match status" value="1"/>
</dbReference>
<gene>
    <name evidence="3" type="ORF">GBK04_04070</name>
</gene>
<dbReference type="Proteomes" id="UP000479293">
    <property type="component" value="Unassembled WGS sequence"/>
</dbReference>
<feature type="signal peptide" evidence="1">
    <location>
        <begin position="1"/>
        <end position="21"/>
    </location>
</feature>
<evidence type="ECO:0000313" key="4">
    <source>
        <dbReference type="Proteomes" id="UP000479293"/>
    </source>
</evidence>
<dbReference type="AlphaFoldDB" id="A0A7C9F7F9"/>
<accession>A0A7C9F7F9</accession>
<comment type="caution">
    <text evidence="3">The sequence shown here is derived from an EMBL/GenBank/DDBJ whole genome shotgun (WGS) entry which is preliminary data.</text>
</comment>
<keyword evidence="1" id="KW-0732">Signal</keyword>
<proteinExistence type="predicted"/>
<protein>
    <submittedName>
        <fullName evidence="3">DUF4136 domain-containing protein</fullName>
    </submittedName>
</protein>
<dbReference type="RefSeq" id="WP_152757071.1">
    <property type="nucleotide sequence ID" value="NZ_WHLY01000002.1"/>
</dbReference>